<dbReference type="EMBL" id="JBHUIR010000059">
    <property type="protein sequence ID" value="MFD2261113.1"/>
    <property type="molecule type" value="Genomic_DNA"/>
</dbReference>
<sequence>MKTIDRIAADAVENMKRENSEIALQAIIELMLTDFPARAVVSKLRAWADYLEERS</sequence>
<reference evidence="2" key="1">
    <citation type="journal article" date="2019" name="Int. J. Syst. Evol. Microbiol.">
        <title>The Global Catalogue of Microorganisms (GCM) 10K type strain sequencing project: providing services to taxonomists for standard genome sequencing and annotation.</title>
        <authorList>
            <consortium name="The Broad Institute Genomics Platform"/>
            <consortium name="The Broad Institute Genome Sequencing Center for Infectious Disease"/>
            <person name="Wu L."/>
            <person name="Ma J."/>
        </authorList>
    </citation>
    <scope>NUCLEOTIDE SEQUENCE [LARGE SCALE GENOMIC DNA]</scope>
    <source>
        <strain evidence="2">KCTC 23707</strain>
    </source>
</reference>
<dbReference type="Proteomes" id="UP001597373">
    <property type="component" value="Unassembled WGS sequence"/>
</dbReference>
<name>A0ABW5DJ64_9HYPH</name>
<keyword evidence="2" id="KW-1185">Reference proteome</keyword>
<comment type="caution">
    <text evidence="1">The sequence shown here is derived from an EMBL/GenBank/DDBJ whole genome shotgun (WGS) entry which is preliminary data.</text>
</comment>
<evidence type="ECO:0000313" key="1">
    <source>
        <dbReference type="EMBL" id="MFD2261113.1"/>
    </source>
</evidence>
<gene>
    <name evidence="1" type="ORF">ACFSMZ_15290</name>
</gene>
<dbReference type="RefSeq" id="WP_345098489.1">
    <property type="nucleotide sequence ID" value="NZ_BAABGS010000017.1"/>
</dbReference>
<evidence type="ECO:0000313" key="2">
    <source>
        <dbReference type="Proteomes" id="UP001597373"/>
    </source>
</evidence>
<proteinExistence type="predicted"/>
<protein>
    <submittedName>
        <fullName evidence="1">Uncharacterized protein</fullName>
    </submittedName>
</protein>
<organism evidence="1 2">
    <name type="scientific">Chelativorans composti</name>
    <dbReference type="NCBI Taxonomy" id="768533"/>
    <lineage>
        <taxon>Bacteria</taxon>
        <taxon>Pseudomonadati</taxon>
        <taxon>Pseudomonadota</taxon>
        <taxon>Alphaproteobacteria</taxon>
        <taxon>Hyphomicrobiales</taxon>
        <taxon>Phyllobacteriaceae</taxon>
        <taxon>Chelativorans</taxon>
    </lineage>
</organism>
<accession>A0ABW5DJ64</accession>